<evidence type="ECO:0000313" key="3">
    <source>
        <dbReference type="Proteomes" id="UP000078560"/>
    </source>
</evidence>
<sequence length="67" mass="8296">MRYRYQMDPLYRKDQLLKKIEIEKVDHKINHLKKYKEFRLNLVLVVFFQVLVLISFKINLCLNNKVN</sequence>
<evidence type="ECO:0000313" key="2">
    <source>
        <dbReference type="EMBL" id="SBS91866.1"/>
    </source>
</evidence>
<name>A0A1A8WJ59_PLAOA</name>
<keyword evidence="1" id="KW-0812">Transmembrane</keyword>
<reference evidence="3" key="1">
    <citation type="submission" date="2016-05" db="EMBL/GenBank/DDBJ databases">
        <authorList>
            <person name="Naeem Raeece"/>
        </authorList>
    </citation>
    <scope>NUCLEOTIDE SEQUENCE [LARGE SCALE GENOMIC DNA]</scope>
</reference>
<protein>
    <submittedName>
        <fullName evidence="2">Uncharacterized protein</fullName>
    </submittedName>
</protein>
<dbReference type="EMBL" id="FLQU01001179">
    <property type="protein sequence ID" value="SBS91866.1"/>
    <property type="molecule type" value="Genomic_DNA"/>
</dbReference>
<gene>
    <name evidence="2" type="ORF">POVCU2_0070510</name>
</gene>
<dbReference type="AlphaFoldDB" id="A0A1A8WJ59"/>
<keyword evidence="1" id="KW-0472">Membrane</keyword>
<feature type="transmembrane region" description="Helical" evidence="1">
    <location>
        <begin position="38"/>
        <end position="58"/>
    </location>
</feature>
<dbReference type="Proteomes" id="UP000078560">
    <property type="component" value="Unassembled WGS sequence"/>
</dbReference>
<evidence type="ECO:0000256" key="1">
    <source>
        <dbReference type="SAM" id="Phobius"/>
    </source>
</evidence>
<proteinExistence type="predicted"/>
<organism evidence="2 3">
    <name type="scientific">Plasmodium ovale curtisi</name>
    <dbReference type="NCBI Taxonomy" id="864141"/>
    <lineage>
        <taxon>Eukaryota</taxon>
        <taxon>Sar</taxon>
        <taxon>Alveolata</taxon>
        <taxon>Apicomplexa</taxon>
        <taxon>Aconoidasida</taxon>
        <taxon>Haemosporida</taxon>
        <taxon>Plasmodiidae</taxon>
        <taxon>Plasmodium</taxon>
        <taxon>Plasmodium (Plasmodium)</taxon>
    </lineage>
</organism>
<keyword evidence="1" id="KW-1133">Transmembrane helix</keyword>
<accession>A0A1A8WJ59</accession>